<dbReference type="OrthoDB" id="291508at2"/>
<dbReference type="EMBL" id="LYDR01000040">
    <property type="protein sequence ID" value="ODA34443.1"/>
    <property type="molecule type" value="Genomic_DNA"/>
</dbReference>
<dbReference type="RefSeq" id="WP_068846648.1">
    <property type="nucleotide sequence ID" value="NZ_LYDR01000040.1"/>
</dbReference>
<dbReference type="STRING" id="1841610.A6X21_17450"/>
<dbReference type="Proteomes" id="UP000094828">
    <property type="component" value="Unassembled WGS sequence"/>
</dbReference>
<evidence type="ECO:0000256" key="1">
    <source>
        <dbReference type="ARBA" id="ARBA00006845"/>
    </source>
</evidence>
<evidence type="ECO:0000259" key="2">
    <source>
        <dbReference type="Pfam" id="PF01337"/>
    </source>
</evidence>
<gene>
    <name evidence="3" type="ORF">A6X21_17450</name>
</gene>
<dbReference type="Gene3D" id="3.30.370.10">
    <property type="entry name" value="Barstar-like"/>
    <property type="match status" value="1"/>
</dbReference>
<organism evidence="3 4">
    <name type="scientific">Planctopirus hydrillae</name>
    <dbReference type="NCBI Taxonomy" id="1841610"/>
    <lineage>
        <taxon>Bacteria</taxon>
        <taxon>Pseudomonadati</taxon>
        <taxon>Planctomycetota</taxon>
        <taxon>Planctomycetia</taxon>
        <taxon>Planctomycetales</taxon>
        <taxon>Planctomycetaceae</taxon>
        <taxon>Planctopirus</taxon>
    </lineage>
</organism>
<name>A0A1C3EMG6_9PLAN</name>
<sequence>MSSANHPYALCFEPLSPAQNATGVLEVTIPARISSKQTLLEIYSRQLGCPWFGHNWDALADALNDLSWLHYRPVVIRHDDLPFGPGRRSRSLYLDLLAEAVSRWQVDDPGRLRVLFPEADLAGLCSLAPRSDQSQ</sequence>
<comment type="caution">
    <text evidence="3">The sequence shown here is derived from an EMBL/GenBank/DDBJ whole genome shotgun (WGS) entry which is preliminary data.</text>
</comment>
<keyword evidence="4" id="KW-1185">Reference proteome</keyword>
<dbReference type="SUPFAM" id="SSF52038">
    <property type="entry name" value="Barstar-related"/>
    <property type="match status" value="1"/>
</dbReference>
<dbReference type="AlphaFoldDB" id="A0A1C3EMG6"/>
<evidence type="ECO:0000313" key="4">
    <source>
        <dbReference type="Proteomes" id="UP000094828"/>
    </source>
</evidence>
<dbReference type="InterPro" id="IPR035905">
    <property type="entry name" value="Barstar-like_sf"/>
</dbReference>
<reference evidence="3 4" key="1">
    <citation type="submission" date="2016-05" db="EMBL/GenBank/DDBJ databases">
        <title>Genomic and physiological characterization of Planctopirus sp. isolated from fresh water lake.</title>
        <authorList>
            <person name="Subhash Y."/>
            <person name="Ramana C."/>
        </authorList>
    </citation>
    <scope>NUCLEOTIDE SEQUENCE [LARGE SCALE GENOMIC DNA]</scope>
    <source>
        <strain evidence="3 4">JC280</strain>
    </source>
</reference>
<protein>
    <recommendedName>
        <fullName evidence="2">Barstar (barnase inhibitor) domain-containing protein</fullName>
    </recommendedName>
</protein>
<dbReference type="Pfam" id="PF01337">
    <property type="entry name" value="Barstar"/>
    <property type="match status" value="1"/>
</dbReference>
<accession>A0A1C3EMG6</accession>
<evidence type="ECO:0000313" key="3">
    <source>
        <dbReference type="EMBL" id="ODA34443.1"/>
    </source>
</evidence>
<comment type="similarity">
    <text evidence="1">Belongs to the barstar family.</text>
</comment>
<dbReference type="InterPro" id="IPR000468">
    <property type="entry name" value="Barstar"/>
</dbReference>
<proteinExistence type="inferred from homology"/>
<feature type="domain" description="Barstar (barnase inhibitor)" evidence="2">
    <location>
        <begin position="31"/>
        <end position="107"/>
    </location>
</feature>